<evidence type="ECO:0000313" key="1">
    <source>
        <dbReference type="EMBL" id="XCG74841.1"/>
    </source>
</evidence>
<name>A0AAU8E4B7_9PSED</name>
<dbReference type="AlphaFoldDB" id="A0AAU8E4B7"/>
<dbReference type="EMBL" id="CP159258">
    <property type="protein sequence ID" value="XCG74841.1"/>
    <property type="molecule type" value="Genomic_DNA"/>
</dbReference>
<protein>
    <submittedName>
        <fullName evidence="1">Uncharacterized protein</fullName>
    </submittedName>
</protein>
<gene>
    <name evidence="1" type="ORF">ABVN21_01740</name>
</gene>
<organism evidence="1">
    <name type="scientific">Pseudomonas sp. MYb327</name>
    <dbReference type="NCBI Taxonomy" id="2745230"/>
    <lineage>
        <taxon>Bacteria</taxon>
        <taxon>Pseudomonadati</taxon>
        <taxon>Pseudomonadota</taxon>
        <taxon>Gammaproteobacteria</taxon>
        <taxon>Pseudomonadales</taxon>
        <taxon>Pseudomonadaceae</taxon>
        <taxon>Pseudomonas</taxon>
    </lineage>
</organism>
<accession>A0AAU8E4B7</accession>
<sequence>MSEKREKFVRLAEQRVNRALNDVRLIGNLSNRSAYSFTDEDIKKIFKTLQKELDQAKMRFSDAENAAGGDFKL</sequence>
<dbReference type="RefSeq" id="WP_339555514.1">
    <property type="nucleotide sequence ID" value="NZ_CP159258.1"/>
</dbReference>
<reference evidence="1" key="1">
    <citation type="submission" date="2024-06" db="EMBL/GenBank/DDBJ databases">
        <title>The Caenorhabditis elegans bacterial microbiome influences microsporidia infection through nutrient limitation and inhibiting parasite invasion.</title>
        <authorList>
            <person name="Tamim El Jarkass H."/>
            <person name="Castelblanco S."/>
            <person name="Kaur M."/>
            <person name="Wan Y.C."/>
            <person name="Ellis A.E."/>
            <person name="Sheldon R.D."/>
            <person name="Lien E.C."/>
            <person name="Burton N.O."/>
            <person name="Wright G.D."/>
            <person name="Reinke A.W."/>
        </authorList>
    </citation>
    <scope>NUCLEOTIDE SEQUENCE</scope>
    <source>
        <strain evidence="1">MYb327</strain>
    </source>
</reference>
<proteinExistence type="predicted"/>